<dbReference type="Proteomes" id="UP001501772">
    <property type="component" value="Unassembled WGS sequence"/>
</dbReference>
<gene>
    <name evidence="2" type="ORF">GCM10022289_44820</name>
</gene>
<dbReference type="EMBL" id="BAABBY010000015">
    <property type="protein sequence ID" value="GAA4213110.1"/>
    <property type="molecule type" value="Genomic_DNA"/>
</dbReference>
<feature type="signal peptide" evidence="1">
    <location>
        <begin position="1"/>
        <end position="25"/>
    </location>
</feature>
<feature type="chain" id="PRO_5047162071" description="Lipoprotein" evidence="1">
    <location>
        <begin position="26"/>
        <end position="183"/>
    </location>
</feature>
<organism evidence="2 3">
    <name type="scientific">Pedobacter jeongneungensis</name>
    <dbReference type="NCBI Taxonomy" id="947309"/>
    <lineage>
        <taxon>Bacteria</taxon>
        <taxon>Pseudomonadati</taxon>
        <taxon>Bacteroidota</taxon>
        <taxon>Sphingobacteriia</taxon>
        <taxon>Sphingobacteriales</taxon>
        <taxon>Sphingobacteriaceae</taxon>
        <taxon>Pedobacter</taxon>
    </lineage>
</organism>
<proteinExistence type="predicted"/>
<evidence type="ECO:0008006" key="4">
    <source>
        <dbReference type="Google" id="ProtNLM"/>
    </source>
</evidence>
<dbReference type="PROSITE" id="PS51257">
    <property type="entry name" value="PROKAR_LIPOPROTEIN"/>
    <property type="match status" value="1"/>
</dbReference>
<evidence type="ECO:0000313" key="2">
    <source>
        <dbReference type="EMBL" id="GAA4213110.1"/>
    </source>
</evidence>
<evidence type="ECO:0000313" key="3">
    <source>
        <dbReference type="Proteomes" id="UP001501772"/>
    </source>
</evidence>
<dbReference type="RefSeq" id="WP_344853659.1">
    <property type="nucleotide sequence ID" value="NZ_BAABBY010000015.1"/>
</dbReference>
<accession>A0ABP8BQ01</accession>
<comment type="caution">
    <text evidence="2">The sequence shown here is derived from an EMBL/GenBank/DDBJ whole genome shotgun (WGS) entry which is preliminary data.</text>
</comment>
<sequence>MKNRSIYTLALICLLAILSSCFQTGRNENKILTDSLIRATEKIAIGKANFGISEKEFNLLFPDSLVDLDGNKYIVSSYFDSEGGLEKVYMIDKATFDNQKFDNRLFERMDLIKQYFMSTYGEPKKDRGYPVQQKMLNGNVFESCTWEVGIKRISVGIALEKTYRGNIYYVLSHVDRKDSATRN</sequence>
<evidence type="ECO:0000256" key="1">
    <source>
        <dbReference type="SAM" id="SignalP"/>
    </source>
</evidence>
<name>A0ABP8BQ01_9SPHI</name>
<reference evidence="3" key="1">
    <citation type="journal article" date="2019" name="Int. J. Syst. Evol. Microbiol.">
        <title>The Global Catalogue of Microorganisms (GCM) 10K type strain sequencing project: providing services to taxonomists for standard genome sequencing and annotation.</title>
        <authorList>
            <consortium name="The Broad Institute Genomics Platform"/>
            <consortium name="The Broad Institute Genome Sequencing Center for Infectious Disease"/>
            <person name="Wu L."/>
            <person name="Ma J."/>
        </authorList>
    </citation>
    <scope>NUCLEOTIDE SEQUENCE [LARGE SCALE GENOMIC DNA]</scope>
    <source>
        <strain evidence="3">JCM 17626</strain>
    </source>
</reference>
<keyword evidence="3" id="KW-1185">Reference proteome</keyword>
<protein>
    <recommendedName>
        <fullName evidence="4">Lipoprotein</fullName>
    </recommendedName>
</protein>
<keyword evidence="1" id="KW-0732">Signal</keyword>